<sequence length="101" mass="10560">MVSPSSEIVSLTPDEASLDSNESVSSQSSTASTSESPPEQTKNPHDNTVANPQNSGGESGMVSWMNSTPTCLTPQTTAADTEAAAARGQTDKCAERTFYFL</sequence>
<comment type="caution">
    <text evidence="2">The sequence shown here is derived from an EMBL/GenBank/DDBJ whole genome shotgun (WGS) entry which is preliminary data.</text>
</comment>
<evidence type="ECO:0000313" key="3">
    <source>
        <dbReference type="Proteomes" id="UP001274896"/>
    </source>
</evidence>
<feature type="compositionally biased region" description="Polar residues" evidence="1">
    <location>
        <begin position="37"/>
        <end position="56"/>
    </location>
</feature>
<feature type="compositionally biased region" description="Low complexity" evidence="1">
    <location>
        <begin position="18"/>
        <end position="36"/>
    </location>
</feature>
<organism evidence="2 3">
    <name type="scientific">Hemibagrus guttatus</name>
    <dbReference type="NCBI Taxonomy" id="175788"/>
    <lineage>
        <taxon>Eukaryota</taxon>
        <taxon>Metazoa</taxon>
        <taxon>Chordata</taxon>
        <taxon>Craniata</taxon>
        <taxon>Vertebrata</taxon>
        <taxon>Euteleostomi</taxon>
        <taxon>Actinopterygii</taxon>
        <taxon>Neopterygii</taxon>
        <taxon>Teleostei</taxon>
        <taxon>Ostariophysi</taxon>
        <taxon>Siluriformes</taxon>
        <taxon>Bagridae</taxon>
        <taxon>Hemibagrus</taxon>
    </lineage>
</organism>
<dbReference type="EMBL" id="JAUCMX010000002">
    <property type="protein sequence ID" value="KAK3553674.1"/>
    <property type="molecule type" value="Genomic_DNA"/>
</dbReference>
<evidence type="ECO:0000313" key="2">
    <source>
        <dbReference type="EMBL" id="KAK3553674.1"/>
    </source>
</evidence>
<feature type="region of interest" description="Disordered" evidence="1">
    <location>
        <begin position="1"/>
        <end position="77"/>
    </location>
</feature>
<dbReference type="Proteomes" id="UP001274896">
    <property type="component" value="Unassembled WGS sequence"/>
</dbReference>
<name>A0AAE0RH23_9TELE</name>
<feature type="compositionally biased region" description="Polar residues" evidence="1">
    <location>
        <begin position="64"/>
        <end position="75"/>
    </location>
</feature>
<protein>
    <submittedName>
        <fullName evidence="2">Uncharacterized protein</fullName>
    </submittedName>
</protein>
<dbReference type="AlphaFoldDB" id="A0AAE0RH23"/>
<accession>A0AAE0RH23</accession>
<keyword evidence="3" id="KW-1185">Reference proteome</keyword>
<evidence type="ECO:0000256" key="1">
    <source>
        <dbReference type="SAM" id="MobiDB-lite"/>
    </source>
</evidence>
<reference evidence="2" key="1">
    <citation type="submission" date="2023-06" db="EMBL/GenBank/DDBJ databases">
        <title>Male Hemibagrus guttatus genome.</title>
        <authorList>
            <person name="Bian C."/>
        </authorList>
    </citation>
    <scope>NUCLEOTIDE SEQUENCE</scope>
    <source>
        <strain evidence="2">Male_cb2023</strain>
        <tissue evidence="2">Muscle</tissue>
    </source>
</reference>
<gene>
    <name evidence="2" type="ORF">QTP70_006880</name>
</gene>
<proteinExistence type="predicted"/>